<organism evidence="2 3">
    <name type="scientific">Trichobilharzia regenti</name>
    <name type="common">Nasal bird schistosome</name>
    <dbReference type="NCBI Taxonomy" id="157069"/>
    <lineage>
        <taxon>Eukaryota</taxon>
        <taxon>Metazoa</taxon>
        <taxon>Spiralia</taxon>
        <taxon>Lophotrochozoa</taxon>
        <taxon>Platyhelminthes</taxon>
        <taxon>Trematoda</taxon>
        <taxon>Digenea</taxon>
        <taxon>Strigeidida</taxon>
        <taxon>Schistosomatoidea</taxon>
        <taxon>Schistosomatidae</taxon>
        <taxon>Trichobilharzia</taxon>
    </lineage>
</organism>
<dbReference type="Proteomes" id="UP000050795">
    <property type="component" value="Unassembled WGS sequence"/>
</dbReference>
<dbReference type="WBParaSite" id="TREG1_7450.1">
    <property type="protein sequence ID" value="TREG1_7450.1"/>
    <property type="gene ID" value="TREG1_7450"/>
</dbReference>
<proteinExistence type="predicted"/>
<evidence type="ECO:0000313" key="2">
    <source>
        <dbReference type="Proteomes" id="UP000050795"/>
    </source>
</evidence>
<feature type="compositionally biased region" description="Polar residues" evidence="1">
    <location>
        <begin position="107"/>
        <end position="119"/>
    </location>
</feature>
<name>A0AA85KBI0_TRIRE</name>
<dbReference type="AlphaFoldDB" id="A0AA85KBI0"/>
<evidence type="ECO:0000256" key="1">
    <source>
        <dbReference type="SAM" id="MobiDB-lite"/>
    </source>
</evidence>
<accession>A0AA85KBI0</accession>
<reference evidence="3" key="2">
    <citation type="submission" date="2023-11" db="UniProtKB">
        <authorList>
            <consortium name="WormBaseParasite"/>
        </authorList>
    </citation>
    <scope>IDENTIFICATION</scope>
</reference>
<feature type="compositionally biased region" description="Acidic residues" evidence="1">
    <location>
        <begin position="153"/>
        <end position="173"/>
    </location>
</feature>
<feature type="compositionally biased region" description="Basic and acidic residues" evidence="1">
    <location>
        <begin position="96"/>
        <end position="106"/>
    </location>
</feature>
<reference evidence="2" key="1">
    <citation type="submission" date="2022-06" db="EMBL/GenBank/DDBJ databases">
        <authorList>
            <person name="Berger JAMES D."/>
            <person name="Berger JAMES D."/>
        </authorList>
    </citation>
    <scope>NUCLEOTIDE SEQUENCE [LARGE SCALE GENOMIC DNA]</scope>
</reference>
<sequence>MPFYNPILYFTPIDTAKTSDFTSSFFQMGDDRVKIAEAESCFEEFESQFAKFCHCTLPNDVHSQCFMSGTGNYSHPFTERYLRRTVDEQLRDLTLESERNRTRTGRDPQNSNFDRNSISILHRRGRFDSRRAQDSVTQSSSGIAEAESSDNFLVDEEEAEATVATEEELDGTE</sequence>
<evidence type="ECO:0000313" key="3">
    <source>
        <dbReference type="WBParaSite" id="TREG1_7450.1"/>
    </source>
</evidence>
<keyword evidence="2" id="KW-1185">Reference proteome</keyword>
<feature type="region of interest" description="Disordered" evidence="1">
    <location>
        <begin position="96"/>
        <end position="173"/>
    </location>
</feature>
<protein>
    <submittedName>
        <fullName evidence="3">Uncharacterized protein</fullName>
    </submittedName>
</protein>